<dbReference type="GO" id="GO:0008168">
    <property type="term" value="F:methyltransferase activity"/>
    <property type="evidence" value="ECO:0007669"/>
    <property type="project" value="UniProtKB-KW"/>
</dbReference>
<evidence type="ECO:0000256" key="2">
    <source>
        <dbReference type="ARBA" id="ARBA00022603"/>
    </source>
</evidence>
<dbReference type="EMBL" id="JACNLL010000058">
    <property type="protein sequence ID" value="MBC8199657.1"/>
    <property type="molecule type" value="Genomic_DNA"/>
</dbReference>
<dbReference type="AlphaFoldDB" id="A0A8J6N6X3"/>
<name>A0A8J6N6X3_9BACT</name>
<gene>
    <name evidence="4" type="ORF">H8E80_06385</name>
</gene>
<dbReference type="Proteomes" id="UP000603545">
    <property type="component" value="Unassembled WGS sequence"/>
</dbReference>
<keyword evidence="2 4" id="KW-0489">Methyltransferase</keyword>
<dbReference type="GO" id="GO:0032259">
    <property type="term" value="P:methylation"/>
    <property type="evidence" value="ECO:0007669"/>
    <property type="project" value="UniProtKB-KW"/>
</dbReference>
<protein>
    <submittedName>
        <fullName evidence="4">Trimethylamine methyltransferase family protein</fullName>
    </submittedName>
</protein>
<evidence type="ECO:0000256" key="3">
    <source>
        <dbReference type="ARBA" id="ARBA00022679"/>
    </source>
</evidence>
<accession>A0A8J6N6X3</accession>
<comment type="caution">
    <text evidence="4">The sequence shown here is derived from an EMBL/GenBank/DDBJ whole genome shotgun (WGS) entry which is preliminary data.</text>
</comment>
<organism evidence="4 5">
    <name type="scientific">Candidatus Desulfaltia bathyphila</name>
    <dbReference type="NCBI Taxonomy" id="2841697"/>
    <lineage>
        <taxon>Bacteria</taxon>
        <taxon>Pseudomonadati</taxon>
        <taxon>Thermodesulfobacteriota</taxon>
        <taxon>Desulfobacteria</taxon>
        <taxon>Desulfobacterales</taxon>
        <taxon>Desulfobacterales incertae sedis</taxon>
        <taxon>Candidatus Desulfaltia</taxon>
    </lineage>
</organism>
<keyword evidence="3" id="KW-0808">Transferase</keyword>
<dbReference type="InterPro" id="IPR038601">
    <property type="entry name" value="MttB-like_sf"/>
</dbReference>
<proteinExistence type="inferred from homology"/>
<dbReference type="Pfam" id="PF06253">
    <property type="entry name" value="MTTB"/>
    <property type="match status" value="2"/>
</dbReference>
<dbReference type="GO" id="GO:0015948">
    <property type="term" value="P:methanogenesis"/>
    <property type="evidence" value="ECO:0007669"/>
    <property type="project" value="InterPro"/>
</dbReference>
<reference evidence="4 5" key="1">
    <citation type="submission" date="2020-08" db="EMBL/GenBank/DDBJ databases">
        <title>Bridging the membrane lipid divide: bacteria of the FCB group superphylum have the potential to synthesize archaeal ether lipids.</title>
        <authorList>
            <person name="Villanueva L."/>
            <person name="Von Meijenfeldt F.A.B."/>
            <person name="Westbye A.B."/>
            <person name="Yadav S."/>
            <person name="Hopmans E.C."/>
            <person name="Dutilh B.E."/>
            <person name="Sinninghe Damste J.S."/>
        </authorList>
    </citation>
    <scope>NUCLEOTIDE SEQUENCE [LARGE SCALE GENOMIC DNA]</scope>
    <source>
        <strain evidence="4">NIOZ-UU82</strain>
    </source>
</reference>
<evidence type="ECO:0000313" key="5">
    <source>
        <dbReference type="Proteomes" id="UP000603545"/>
    </source>
</evidence>
<evidence type="ECO:0000313" key="4">
    <source>
        <dbReference type="EMBL" id="MBC8199657.1"/>
    </source>
</evidence>
<evidence type="ECO:0000256" key="1">
    <source>
        <dbReference type="ARBA" id="ARBA00007137"/>
    </source>
</evidence>
<comment type="similarity">
    <text evidence="1">Belongs to the trimethylamine methyltransferase family.</text>
</comment>
<dbReference type="Gene3D" id="3.20.20.480">
    <property type="entry name" value="Trimethylamine methyltransferase-like"/>
    <property type="match status" value="1"/>
</dbReference>
<sequence length="527" mass="59187">MRDLFREGTIVKPYERLSRDQILRLHNASLSILNDLGIWCYNERAAGLFGAHGAKVWEEIEHGQTVWRVSLPAGLVEEALKKAPSRFFLGARNPENRLLLDSQIPRIYFGTGSETNTWIETAMERFVSTDRQDVVIQAPWFTELRGNTELLSRAAQLCENLENLDFFIRPVNIQDPDVTEDNHDVNKFFASLNNITKHVQAGLTRLDRLDDVVRMAEIIAGGKKALRKNPIISFIACVFKSPLQFVKDTADKVFAIVEAGLPLVISSSPQGGSSAPIHESGMVAQINAEILAGITFTQLIREGAPVLYGSVPVRARMDDLHDFYGCPEFNQYNIDCAQMARFYKVPCYSTAGVGDAKVPGMQALFEKLFTHLYVAMSGAQYIHYAFGLLDRTNSFCPVQAVLDDEQIGKIKHCLRMPKVSQTDVDDAVKIIARVMASSHRLFARHARKAIHAGDVSKPYRFESRGMSDRVIEQAVTRLAEIESRPAPHLSADVLDKVYAEIPGLLPRLRREQTGYKISNQNKRRNRT</sequence>
<dbReference type="InterPro" id="IPR010426">
    <property type="entry name" value="MTTB_MeTrfase"/>
</dbReference>